<feature type="transmembrane region" description="Helical" evidence="1">
    <location>
        <begin position="168"/>
        <end position="186"/>
    </location>
</feature>
<reference evidence="2 3" key="1">
    <citation type="submission" date="2018-11" db="EMBL/GenBank/DDBJ databases">
        <title>Pseudaminobacter arsenicus sp. nov., an arsenic-resistant bacterium isolated from arsenic-rich aquifers.</title>
        <authorList>
            <person name="Mu Y."/>
        </authorList>
    </citation>
    <scope>NUCLEOTIDE SEQUENCE [LARGE SCALE GENOMIC DNA]</scope>
    <source>
        <strain evidence="2 3">CB3</strain>
    </source>
</reference>
<feature type="transmembrane region" description="Helical" evidence="1">
    <location>
        <begin position="98"/>
        <end position="119"/>
    </location>
</feature>
<feature type="transmembrane region" description="Helical" evidence="1">
    <location>
        <begin position="36"/>
        <end position="53"/>
    </location>
</feature>
<feature type="transmembrane region" description="Helical" evidence="1">
    <location>
        <begin position="7"/>
        <end position="30"/>
    </location>
</feature>
<organism evidence="2 3">
    <name type="scientific">Borborobacter arsenicus</name>
    <dbReference type="NCBI Taxonomy" id="1851146"/>
    <lineage>
        <taxon>Bacteria</taxon>
        <taxon>Pseudomonadati</taxon>
        <taxon>Pseudomonadota</taxon>
        <taxon>Alphaproteobacteria</taxon>
        <taxon>Hyphomicrobiales</taxon>
        <taxon>Phyllobacteriaceae</taxon>
        <taxon>Borborobacter</taxon>
    </lineage>
</organism>
<accession>A0A432V3U5</accession>
<evidence type="ECO:0000256" key="1">
    <source>
        <dbReference type="SAM" id="Phobius"/>
    </source>
</evidence>
<proteinExistence type="predicted"/>
<keyword evidence="1" id="KW-0472">Membrane</keyword>
<keyword evidence="1" id="KW-1133">Transmembrane helix</keyword>
<dbReference type="EMBL" id="RKST01000016">
    <property type="protein sequence ID" value="RUM96819.1"/>
    <property type="molecule type" value="Genomic_DNA"/>
</dbReference>
<feature type="transmembrane region" description="Helical" evidence="1">
    <location>
        <begin position="131"/>
        <end position="156"/>
    </location>
</feature>
<keyword evidence="1" id="KW-0812">Transmembrane</keyword>
<evidence type="ECO:0000313" key="2">
    <source>
        <dbReference type="EMBL" id="RUM96819.1"/>
    </source>
</evidence>
<protein>
    <submittedName>
        <fullName evidence="2">Uncharacterized protein</fullName>
    </submittedName>
</protein>
<gene>
    <name evidence="2" type="ORF">EET67_16475</name>
</gene>
<dbReference type="AlphaFoldDB" id="A0A432V3U5"/>
<sequence length="204" mass="21315">MVDDPMVAGVAGAAALLIAFALFSVSSWLIAAFGGSAAYATACLLIASCPANPKSHDQSRRIPENWLRHAAAFGVVFSAVLLASQMSDAPRAFFCVGAVPWSPTIFAVGAFVLAIMAALNRRQGKSGFVHVIWIGVAWIAPWYGFFSVATVTGAGLALGCEDRAASDYALLAVFGTAASVAGTWFGRWLGDGLPTQPINPYEDL</sequence>
<keyword evidence="3" id="KW-1185">Reference proteome</keyword>
<evidence type="ECO:0000313" key="3">
    <source>
        <dbReference type="Proteomes" id="UP000281647"/>
    </source>
</evidence>
<comment type="caution">
    <text evidence="2">The sequence shown here is derived from an EMBL/GenBank/DDBJ whole genome shotgun (WGS) entry which is preliminary data.</text>
</comment>
<feature type="transmembrane region" description="Helical" evidence="1">
    <location>
        <begin position="65"/>
        <end position="86"/>
    </location>
</feature>
<name>A0A432V3U5_9HYPH</name>
<dbReference type="RefSeq" id="WP_128627622.1">
    <property type="nucleotide sequence ID" value="NZ_RKST01000016.1"/>
</dbReference>
<dbReference type="Proteomes" id="UP000281647">
    <property type="component" value="Unassembled WGS sequence"/>
</dbReference>